<keyword evidence="3" id="KW-1185">Reference proteome</keyword>
<feature type="transmembrane region" description="Helical" evidence="1">
    <location>
        <begin position="70"/>
        <end position="88"/>
    </location>
</feature>
<accession>A0A1G6XXD4</accession>
<reference evidence="2 3" key="1">
    <citation type="submission" date="2016-10" db="EMBL/GenBank/DDBJ databases">
        <authorList>
            <person name="de Groot N.N."/>
        </authorList>
    </citation>
    <scope>NUCLEOTIDE SEQUENCE [LARGE SCALE GENOMIC DNA]</scope>
    <source>
        <strain evidence="2 3">DSM 20475</strain>
    </source>
</reference>
<name>A0A1G6XXD4_PEPNI</name>
<sequence length="144" mass="15064">MLPIWPLLVIVSANILYNLATKEIPAQAPPFLALSLAYAVAFAVSLSAHFLSHRSDGASLLAGCQQLNGASLVLGLSIVALEGGYIMLYRCGWPMSLGSLTANILLALALLAIGAFFYKENLSLRSAGGIVLCLVGLALIYSKG</sequence>
<proteinExistence type="predicted"/>
<dbReference type="OrthoDB" id="2294582at2"/>
<keyword evidence="1" id="KW-1133">Transmembrane helix</keyword>
<dbReference type="AlphaFoldDB" id="A0A1G6XXD4"/>
<dbReference type="EMBL" id="FNAF01000008">
    <property type="protein sequence ID" value="SDD82848.1"/>
    <property type="molecule type" value="Genomic_DNA"/>
</dbReference>
<dbReference type="RefSeq" id="WP_091791980.1">
    <property type="nucleotide sequence ID" value="NZ_FNAF01000008.1"/>
</dbReference>
<keyword evidence="1" id="KW-0472">Membrane</keyword>
<evidence type="ECO:0008006" key="4">
    <source>
        <dbReference type="Google" id="ProtNLM"/>
    </source>
</evidence>
<feature type="transmembrane region" description="Helical" evidence="1">
    <location>
        <begin position="100"/>
        <end position="118"/>
    </location>
</feature>
<dbReference type="Proteomes" id="UP000198995">
    <property type="component" value="Unassembled WGS sequence"/>
</dbReference>
<gene>
    <name evidence="2" type="ORF">SAMN04489866_10820</name>
</gene>
<evidence type="ECO:0000313" key="2">
    <source>
        <dbReference type="EMBL" id="SDD82848.1"/>
    </source>
</evidence>
<protein>
    <recommendedName>
        <fullName evidence="4">EamA-like transporter family protein</fullName>
    </recommendedName>
</protein>
<feature type="transmembrane region" description="Helical" evidence="1">
    <location>
        <begin position="124"/>
        <end position="141"/>
    </location>
</feature>
<feature type="transmembrane region" description="Helical" evidence="1">
    <location>
        <begin position="31"/>
        <end position="50"/>
    </location>
</feature>
<dbReference type="STRING" id="2741.SAMN04489866_10820"/>
<keyword evidence="1" id="KW-0812">Transmembrane</keyword>
<evidence type="ECO:0000256" key="1">
    <source>
        <dbReference type="SAM" id="Phobius"/>
    </source>
</evidence>
<evidence type="ECO:0000313" key="3">
    <source>
        <dbReference type="Proteomes" id="UP000198995"/>
    </source>
</evidence>
<organism evidence="2 3">
    <name type="scientific">Peptococcus niger</name>
    <dbReference type="NCBI Taxonomy" id="2741"/>
    <lineage>
        <taxon>Bacteria</taxon>
        <taxon>Bacillati</taxon>
        <taxon>Bacillota</taxon>
        <taxon>Clostridia</taxon>
        <taxon>Eubacteriales</taxon>
        <taxon>Peptococcaceae</taxon>
        <taxon>Peptococcus</taxon>
    </lineage>
</organism>